<keyword evidence="2" id="KW-1185">Reference proteome</keyword>
<reference evidence="1 2" key="1">
    <citation type="submission" date="2014-04" db="EMBL/GenBank/DDBJ databases">
        <authorList>
            <consortium name="DOE Joint Genome Institute"/>
            <person name="Kuo A."/>
            <person name="Kohler A."/>
            <person name="Nagy L.G."/>
            <person name="Floudas D."/>
            <person name="Copeland A."/>
            <person name="Barry K.W."/>
            <person name="Cichocki N."/>
            <person name="Veneault-Fourrey C."/>
            <person name="LaButti K."/>
            <person name="Lindquist E.A."/>
            <person name="Lipzen A."/>
            <person name="Lundell T."/>
            <person name="Morin E."/>
            <person name="Murat C."/>
            <person name="Sun H."/>
            <person name="Tunlid A."/>
            <person name="Henrissat B."/>
            <person name="Grigoriev I.V."/>
            <person name="Hibbett D.S."/>
            <person name="Martin F."/>
            <person name="Nordberg H.P."/>
            <person name="Cantor M.N."/>
            <person name="Hua S.X."/>
        </authorList>
    </citation>
    <scope>NUCLEOTIDE SEQUENCE [LARGE SCALE GENOMIC DNA]</scope>
    <source>
        <strain evidence="1 2">LaAM-08-1</strain>
    </source>
</reference>
<evidence type="ECO:0000313" key="1">
    <source>
        <dbReference type="EMBL" id="KIJ95883.1"/>
    </source>
</evidence>
<feature type="non-terminal residue" evidence="1">
    <location>
        <position position="1"/>
    </location>
</feature>
<dbReference type="HOGENOM" id="CLU_3147208_0_0_1"/>
<proteinExistence type="predicted"/>
<protein>
    <submittedName>
        <fullName evidence="1">Uncharacterized protein</fullName>
    </submittedName>
</protein>
<accession>A0A0C9X3S2</accession>
<organism evidence="1 2">
    <name type="scientific">Laccaria amethystina LaAM-08-1</name>
    <dbReference type="NCBI Taxonomy" id="1095629"/>
    <lineage>
        <taxon>Eukaryota</taxon>
        <taxon>Fungi</taxon>
        <taxon>Dikarya</taxon>
        <taxon>Basidiomycota</taxon>
        <taxon>Agaricomycotina</taxon>
        <taxon>Agaricomycetes</taxon>
        <taxon>Agaricomycetidae</taxon>
        <taxon>Agaricales</taxon>
        <taxon>Agaricineae</taxon>
        <taxon>Hydnangiaceae</taxon>
        <taxon>Laccaria</taxon>
    </lineage>
</organism>
<gene>
    <name evidence="1" type="ORF">K443DRAFT_108146</name>
</gene>
<evidence type="ECO:0000313" key="2">
    <source>
        <dbReference type="Proteomes" id="UP000054477"/>
    </source>
</evidence>
<dbReference type="Proteomes" id="UP000054477">
    <property type="component" value="Unassembled WGS sequence"/>
</dbReference>
<name>A0A0C9X3S2_9AGAR</name>
<dbReference type="AlphaFoldDB" id="A0A0C9X3S2"/>
<dbReference type="EMBL" id="KN838740">
    <property type="protein sequence ID" value="KIJ95883.1"/>
    <property type="molecule type" value="Genomic_DNA"/>
</dbReference>
<sequence>AWKEQVLTETSDDEIYHTVMDSMKARENMEMTGGGDVHDSSLVPLVVRFSR</sequence>
<reference evidence="2" key="2">
    <citation type="submission" date="2015-01" db="EMBL/GenBank/DDBJ databases">
        <title>Evolutionary Origins and Diversification of the Mycorrhizal Mutualists.</title>
        <authorList>
            <consortium name="DOE Joint Genome Institute"/>
            <consortium name="Mycorrhizal Genomics Consortium"/>
            <person name="Kohler A."/>
            <person name="Kuo A."/>
            <person name="Nagy L.G."/>
            <person name="Floudas D."/>
            <person name="Copeland A."/>
            <person name="Barry K.W."/>
            <person name="Cichocki N."/>
            <person name="Veneault-Fourrey C."/>
            <person name="LaButti K."/>
            <person name="Lindquist E.A."/>
            <person name="Lipzen A."/>
            <person name="Lundell T."/>
            <person name="Morin E."/>
            <person name="Murat C."/>
            <person name="Riley R."/>
            <person name="Ohm R."/>
            <person name="Sun H."/>
            <person name="Tunlid A."/>
            <person name="Henrissat B."/>
            <person name="Grigoriev I.V."/>
            <person name="Hibbett D.S."/>
            <person name="Martin F."/>
        </authorList>
    </citation>
    <scope>NUCLEOTIDE SEQUENCE [LARGE SCALE GENOMIC DNA]</scope>
    <source>
        <strain evidence="2">LaAM-08-1</strain>
    </source>
</reference>
<dbReference type="OrthoDB" id="162969at2759"/>